<dbReference type="OrthoDB" id="316630at2"/>
<dbReference type="Pfam" id="PF05171">
    <property type="entry name" value="HemS"/>
    <property type="match status" value="2"/>
</dbReference>
<protein>
    <submittedName>
        <fullName evidence="2">Heme ABC transporter</fullName>
    </submittedName>
</protein>
<dbReference type="RefSeq" id="WP_069380675.1">
    <property type="nucleotide sequence ID" value="NZ_CP017141.1"/>
</dbReference>
<dbReference type="Gene3D" id="3.40.1570.10">
    <property type="entry name" value="HemS/ChuS/ChuX like domains"/>
    <property type="match status" value="2"/>
</dbReference>
<dbReference type="KEGG" id="psty:BFS30_18655"/>
<proteinExistence type="predicted"/>
<dbReference type="InterPro" id="IPR007845">
    <property type="entry name" value="HemS/ChuX_dom"/>
</dbReference>
<organism evidence="2 3">
    <name type="scientific">Pedobacter steynii</name>
    <dbReference type="NCBI Taxonomy" id="430522"/>
    <lineage>
        <taxon>Bacteria</taxon>
        <taxon>Pseudomonadati</taxon>
        <taxon>Bacteroidota</taxon>
        <taxon>Sphingobacteriia</taxon>
        <taxon>Sphingobacteriales</taxon>
        <taxon>Sphingobacteriaceae</taxon>
        <taxon>Pedobacter</taxon>
    </lineage>
</organism>
<feature type="domain" description="Haemin-degrading HemS/ChuX" evidence="1">
    <location>
        <begin position="33"/>
        <end position="155"/>
    </location>
</feature>
<reference evidence="2 3" key="1">
    <citation type="submission" date="2016-08" db="EMBL/GenBank/DDBJ databases">
        <authorList>
            <person name="Seilhamer J.J."/>
        </authorList>
    </citation>
    <scope>NUCLEOTIDE SEQUENCE [LARGE SCALE GENOMIC DNA]</scope>
    <source>
        <strain evidence="2 3">DX4</strain>
    </source>
</reference>
<dbReference type="GO" id="GO:0006826">
    <property type="term" value="P:iron ion transport"/>
    <property type="evidence" value="ECO:0007669"/>
    <property type="project" value="InterPro"/>
</dbReference>
<keyword evidence="3" id="KW-1185">Reference proteome</keyword>
<evidence type="ECO:0000313" key="3">
    <source>
        <dbReference type="Proteomes" id="UP000094313"/>
    </source>
</evidence>
<evidence type="ECO:0000313" key="2">
    <source>
        <dbReference type="EMBL" id="AOM79012.1"/>
    </source>
</evidence>
<sequence length="341" mass="38843">MITETNSLKQKYEAYKTANPKKRIREAAQELEVTEAELLMTGLGQQVIFLQPDFEKILESVTSLGYVMALTRNEYCVNERKGVYEDISFTPHAGLVLGADIDLRLFLRQWKHGFAVEENGRKSLQFFDANGTALHKIYLTERSNQEAYDQLIQTFRKDTQEAVLIEKAPEAAPQPELADAEIDVTGFQEAWNNMKDSHEFFMLLKKFKVSRTQALRLAPAGRAKETTIEGFRKAMTACSEKQVPVMVFTGNAGCIQIHSGNITKLVDMGPWFNVLDPEFNLHLREDEVRSVWQVVKPSTDGDVNSIELFDKNGEMIVQFFGKRKPGIPELESWREVLKESL</sequence>
<feature type="domain" description="Haemin-degrading HemS/ChuX" evidence="1">
    <location>
        <begin position="208"/>
        <end position="338"/>
    </location>
</feature>
<accession>A0A1D7QK03</accession>
<dbReference type="CDD" id="cd16831">
    <property type="entry name" value="HemS-like_C"/>
    <property type="match status" value="1"/>
</dbReference>
<dbReference type="CDD" id="cd16830">
    <property type="entry name" value="HemS-like_N"/>
    <property type="match status" value="1"/>
</dbReference>
<dbReference type="SUPFAM" id="SSF144064">
    <property type="entry name" value="Heme iron utilization protein-like"/>
    <property type="match status" value="1"/>
</dbReference>
<dbReference type="InterPro" id="IPR053733">
    <property type="entry name" value="Heme_Transport_Util_sf"/>
</dbReference>
<dbReference type="AlphaFoldDB" id="A0A1D7QK03"/>
<evidence type="ECO:0000259" key="1">
    <source>
        <dbReference type="Pfam" id="PF05171"/>
    </source>
</evidence>
<dbReference type="Proteomes" id="UP000094313">
    <property type="component" value="Chromosome"/>
</dbReference>
<gene>
    <name evidence="2" type="ORF">BFS30_18655</name>
</gene>
<dbReference type="EMBL" id="CP017141">
    <property type="protein sequence ID" value="AOM79012.1"/>
    <property type="molecule type" value="Genomic_DNA"/>
</dbReference>
<name>A0A1D7QK03_9SPHI</name>